<keyword evidence="2" id="KW-1185">Reference proteome</keyword>
<reference evidence="1 2" key="1">
    <citation type="submission" date="2017-12" db="EMBL/GenBank/DDBJ databases">
        <title>Hemimetabolous genomes reveal molecular basis of termite eusociality.</title>
        <authorList>
            <person name="Harrison M.C."/>
            <person name="Jongepier E."/>
            <person name="Robertson H.M."/>
            <person name="Arning N."/>
            <person name="Bitard-Feildel T."/>
            <person name="Chao H."/>
            <person name="Childers C.P."/>
            <person name="Dinh H."/>
            <person name="Doddapaneni H."/>
            <person name="Dugan S."/>
            <person name="Gowin J."/>
            <person name="Greiner C."/>
            <person name="Han Y."/>
            <person name="Hu H."/>
            <person name="Hughes D.S.T."/>
            <person name="Huylmans A.-K."/>
            <person name="Kemena C."/>
            <person name="Kremer L.P.M."/>
            <person name="Lee S.L."/>
            <person name="Lopez-Ezquerra A."/>
            <person name="Mallet L."/>
            <person name="Monroy-Kuhn J.M."/>
            <person name="Moser A."/>
            <person name="Murali S.C."/>
            <person name="Muzny D.M."/>
            <person name="Otani S."/>
            <person name="Piulachs M.-D."/>
            <person name="Poelchau M."/>
            <person name="Qu J."/>
            <person name="Schaub F."/>
            <person name="Wada-Katsumata A."/>
            <person name="Worley K.C."/>
            <person name="Xie Q."/>
            <person name="Ylla G."/>
            <person name="Poulsen M."/>
            <person name="Gibbs R.A."/>
            <person name="Schal C."/>
            <person name="Richards S."/>
            <person name="Belles X."/>
            <person name="Korb J."/>
            <person name="Bornberg-Bauer E."/>
        </authorList>
    </citation>
    <scope>NUCLEOTIDE SEQUENCE [LARGE SCALE GENOMIC DNA]</scope>
    <source>
        <tissue evidence="1">Whole body</tissue>
    </source>
</reference>
<gene>
    <name evidence="1" type="ORF">B7P43_G15871</name>
</gene>
<organism evidence="1 2">
    <name type="scientific">Cryptotermes secundus</name>
    <dbReference type="NCBI Taxonomy" id="105785"/>
    <lineage>
        <taxon>Eukaryota</taxon>
        <taxon>Metazoa</taxon>
        <taxon>Ecdysozoa</taxon>
        <taxon>Arthropoda</taxon>
        <taxon>Hexapoda</taxon>
        <taxon>Insecta</taxon>
        <taxon>Pterygota</taxon>
        <taxon>Neoptera</taxon>
        <taxon>Polyneoptera</taxon>
        <taxon>Dictyoptera</taxon>
        <taxon>Blattodea</taxon>
        <taxon>Blattoidea</taxon>
        <taxon>Termitoidae</taxon>
        <taxon>Kalotermitidae</taxon>
        <taxon>Cryptotermitinae</taxon>
        <taxon>Cryptotermes</taxon>
    </lineage>
</organism>
<protein>
    <submittedName>
        <fullName evidence="1">Uncharacterized protein</fullName>
    </submittedName>
</protein>
<evidence type="ECO:0000313" key="1">
    <source>
        <dbReference type="EMBL" id="PNF36543.1"/>
    </source>
</evidence>
<evidence type="ECO:0000313" key="2">
    <source>
        <dbReference type="Proteomes" id="UP000235965"/>
    </source>
</evidence>
<proteinExistence type="predicted"/>
<name>A0A2J7R6S7_9NEOP</name>
<comment type="caution">
    <text evidence="1">The sequence shown here is derived from an EMBL/GenBank/DDBJ whole genome shotgun (WGS) entry which is preliminary data.</text>
</comment>
<accession>A0A2J7R6S7</accession>
<dbReference type="Proteomes" id="UP000235965">
    <property type="component" value="Unassembled WGS sequence"/>
</dbReference>
<dbReference type="AlphaFoldDB" id="A0A2J7R6S7"/>
<dbReference type="EMBL" id="NEVH01006756">
    <property type="protein sequence ID" value="PNF36543.1"/>
    <property type="molecule type" value="Genomic_DNA"/>
</dbReference>
<sequence length="81" mass="9363">MEMELTASPMKTKLERAKTFDMFVSQGDDSEYIGEVFVREGRFPSGTHIHTHTSLVTRHEGDSHFPPYNNTHYKCCNVTQR</sequence>